<accession>A0ABR9FPE0</accession>
<dbReference type="RefSeq" id="WP_192542303.1">
    <property type="nucleotide sequence ID" value="NZ_JBQDLW010000072.1"/>
</dbReference>
<protein>
    <submittedName>
        <fullName evidence="1">Uncharacterized protein</fullName>
    </submittedName>
</protein>
<proteinExistence type="predicted"/>
<gene>
    <name evidence="1" type="ORF">EI167_14745</name>
</gene>
<sequence length="215" mass="23607">MSERSYATKLSQSDPLGFYIKLIGLRTHEKELRQIDNIYYILTGIVVYKQLDHIARQQVMAEIQKVRRVSPRLHGALFEIPPQIVADKYKFKWSLSDVELKAHYESSNGVSSALSFIGLDMRTFVGSAPIIGGILLEISKSGMKAGGKAAFNSISNSKLTAELAGQAKVKTTAAAKLGMFAALVTVLASGVRTMALVDEEKALNELYLRGMIEPK</sequence>
<evidence type="ECO:0000313" key="2">
    <source>
        <dbReference type="Proteomes" id="UP000707245"/>
    </source>
</evidence>
<organism evidence="1 2">
    <name type="scientific">Pseudoalteromonas prydzensis</name>
    <dbReference type="NCBI Taxonomy" id="182141"/>
    <lineage>
        <taxon>Bacteria</taxon>
        <taxon>Pseudomonadati</taxon>
        <taxon>Pseudomonadota</taxon>
        <taxon>Gammaproteobacteria</taxon>
        <taxon>Alteromonadales</taxon>
        <taxon>Pseudoalteromonadaceae</taxon>
        <taxon>Pseudoalteromonas</taxon>
    </lineage>
</organism>
<dbReference type="EMBL" id="RRZA01000049">
    <property type="protein sequence ID" value="MBE0458680.1"/>
    <property type="molecule type" value="Genomic_DNA"/>
</dbReference>
<reference evidence="1 2" key="1">
    <citation type="submission" date="2020-07" db="EMBL/GenBank/DDBJ databases">
        <title>Halophilic bacteria isolated from french cheeses.</title>
        <authorList>
            <person name="Kothe C.I."/>
            <person name="Farah-Kraiem B."/>
            <person name="Renault P."/>
            <person name="Dridi B."/>
        </authorList>
    </citation>
    <scope>NUCLEOTIDE SEQUENCE [LARGE SCALE GENOMIC DNA]</scope>
    <source>
        <strain evidence="1 2">FME14</strain>
    </source>
</reference>
<comment type="caution">
    <text evidence="1">The sequence shown here is derived from an EMBL/GenBank/DDBJ whole genome shotgun (WGS) entry which is preliminary data.</text>
</comment>
<keyword evidence="2" id="KW-1185">Reference proteome</keyword>
<name>A0ABR9FPE0_9GAMM</name>
<evidence type="ECO:0000313" key="1">
    <source>
        <dbReference type="EMBL" id="MBE0458680.1"/>
    </source>
</evidence>
<dbReference type="Proteomes" id="UP000707245">
    <property type="component" value="Unassembled WGS sequence"/>
</dbReference>